<evidence type="ECO:0000256" key="4">
    <source>
        <dbReference type="ARBA" id="ARBA00022722"/>
    </source>
</evidence>
<dbReference type="EC" id="3.1.26.4" evidence="3"/>
<comment type="caution">
    <text evidence="9">The sequence shown here is derived from an EMBL/GenBank/DDBJ whole genome shotgun (WGS) entry which is preliminary data.</text>
</comment>
<organism evidence="9 10">
    <name type="scientific">Erysiphe pulchra</name>
    <dbReference type="NCBI Taxonomy" id="225359"/>
    <lineage>
        <taxon>Eukaryota</taxon>
        <taxon>Fungi</taxon>
        <taxon>Dikarya</taxon>
        <taxon>Ascomycota</taxon>
        <taxon>Pezizomycotina</taxon>
        <taxon>Leotiomycetes</taxon>
        <taxon>Erysiphales</taxon>
        <taxon>Erysiphaceae</taxon>
        <taxon>Erysiphe</taxon>
    </lineage>
</organism>
<reference evidence="9 10" key="1">
    <citation type="submission" date="2017-10" db="EMBL/GenBank/DDBJ databases">
        <title>Development of genomic resources for the powdery mildew, Erysiphe pulchra.</title>
        <authorList>
            <person name="Wadl P.A."/>
            <person name="Mack B.M."/>
            <person name="Moore G."/>
            <person name="Beltz S.B."/>
        </authorList>
    </citation>
    <scope>NUCLEOTIDE SEQUENCE [LARGE SCALE GENOMIC DNA]</scope>
    <source>
        <strain evidence="9">Cflorida</strain>
    </source>
</reference>
<dbReference type="AlphaFoldDB" id="A0A2S4PIN7"/>
<dbReference type="GO" id="GO:0046872">
    <property type="term" value="F:metal ion binding"/>
    <property type="evidence" value="ECO:0007669"/>
    <property type="project" value="UniProtKB-KW"/>
</dbReference>
<comment type="similarity">
    <text evidence="2">Belongs to the RNase H family.</text>
</comment>
<evidence type="ECO:0000259" key="8">
    <source>
        <dbReference type="PROSITE" id="PS50879"/>
    </source>
</evidence>
<proteinExistence type="inferred from homology"/>
<keyword evidence="7" id="KW-0378">Hydrolase</keyword>
<sequence>SLPLSEQINPLTYPPWEKEELQNRSIFPSTTETSSPESRSRIFQEFLNTLPKNDIMIYSDGSKLPHGNAGAGFVIFQLGRQIGSGASPLGRLCEVEDAEVHAAVQGIKYAISLPSNRFSKDLWVFIDNYSVARKLLSKTLVLSSQTAYLEALETIKLWKARIRLPHIPEGEIKVRWVPSHSGIYGNELADLKAKIVTTKAFVSFTATMAKDENGIPKKYLVASQRS</sequence>
<dbReference type="EMBL" id="PEDP01006085">
    <property type="protein sequence ID" value="POS81906.1"/>
    <property type="molecule type" value="Genomic_DNA"/>
</dbReference>
<dbReference type="OrthoDB" id="3561817at2759"/>
<accession>A0A2S4PIN7</accession>
<evidence type="ECO:0000256" key="7">
    <source>
        <dbReference type="ARBA" id="ARBA00022801"/>
    </source>
</evidence>
<dbReference type="GO" id="GO:0043137">
    <property type="term" value="P:DNA replication, removal of RNA primer"/>
    <property type="evidence" value="ECO:0007669"/>
    <property type="project" value="TreeGrafter"/>
</dbReference>
<evidence type="ECO:0000256" key="5">
    <source>
        <dbReference type="ARBA" id="ARBA00022723"/>
    </source>
</evidence>
<name>A0A2S4PIN7_9PEZI</name>
<dbReference type="InterPro" id="IPR036397">
    <property type="entry name" value="RNaseH_sf"/>
</dbReference>
<dbReference type="PROSITE" id="PS50879">
    <property type="entry name" value="RNASE_H_1"/>
    <property type="match status" value="1"/>
</dbReference>
<evidence type="ECO:0000256" key="1">
    <source>
        <dbReference type="ARBA" id="ARBA00000077"/>
    </source>
</evidence>
<dbReference type="InterPro" id="IPR012337">
    <property type="entry name" value="RNaseH-like_sf"/>
</dbReference>
<feature type="non-terminal residue" evidence="9">
    <location>
        <position position="1"/>
    </location>
</feature>
<dbReference type="PANTHER" id="PTHR10642">
    <property type="entry name" value="RIBONUCLEASE H1"/>
    <property type="match status" value="1"/>
</dbReference>
<dbReference type="STRING" id="225359.A0A2S4PIN7"/>
<dbReference type="Gene3D" id="3.30.420.10">
    <property type="entry name" value="Ribonuclease H-like superfamily/Ribonuclease H"/>
    <property type="match status" value="1"/>
</dbReference>
<feature type="domain" description="RNase H type-1" evidence="8">
    <location>
        <begin position="51"/>
        <end position="198"/>
    </location>
</feature>
<keyword evidence="5" id="KW-0479">Metal-binding</keyword>
<comment type="catalytic activity">
    <reaction evidence="1">
        <text>Endonucleolytic cleavage to 5'-phosphomonoester.</text>
        <dbReference type="EC" id="3.1.26.4"/>
    </reaction>
</comment>
<dbReference type="GO" id="GO:0003676">
    <property type="term" value="F:nucleic acid binding"/>
    <property type="evidence" value="ECO:0007669"/>
    <property type="project" value="InterPro"/>
</dbReference>
<dbReference type="GO" id="GO:0004523">
    <property type="term" value="F:RNA-DNA hybrid ribonuclease activity"/>
    <property type="evidence" value="ECO:0007669"/>
    <property type="project" value="UniProtKB-EC"/>
</dbReference>
<evidence type="ECO:0000256" key="3">
    <source>
        <dbReference type="ARBA" id="ARBA00012180"/>
    </source>
</evidence>
<keyword evidence="4" id="KW-0540">Nuclease</keyword>
<dbReference type="Pfam" id="PF00075">
    <property type="entry name" value="RNase_H"/>
    <property type="match status" value="1"/>
</dbReference>
<dbReference type="InterPro" id="IPR050092">
    <property type="entry name" value="RNase_H"/>
</dbReference>
<evidence type="ECO:0000256" key="2">
    <source>
        <dbReference type="ARBA" id="ARBA00005300"/>
    </source>
</evidence>
<dbReference type="InterPro" id="IPR002156">
    <property type="entry name" value="RNaseH_domain"/>
</dbReference>
<gene>
    <name evidence="9" type="ORF">EPUL_006045</name>
</gene>
<protein>
    <recommendedName>
        <fullName evidence="3">ribonuclease H</fullName>
        <ecNumber evidence="3">3.1.26.4</ecNumber>
    </recommendedName>
</protein>
<dbReference type="PANTHER" id="PTHR10642:SF26">
    <property type="entry name" value="RIBONUCLEASE H1"/>
    <property type="match status" value="1"/>
</dbReference>
<evidence type="ECO:0000313" key="10">
    <source>
        <dbReference type="Proteomes" id="UP000237438"/>
    </source>
</evidence>
<dbReference type="SUPFAM" id="SSF53098">
    <property type="entry name" value="Ribonuclease H-like"/>
    <property type="match status" value="1"/>
</dbReference>
<keyword evidence="10" id="KW-1185">Reference proteome</keyword>
<dbReference type="CDD" id="cd09276">
    <property type="entry name" value="Rnase_HI_RT_non_LTR"/>
    <property type="match status" value="1"/>
</dbReference>
<feature type="non-terminal residue" evidence="9">
    <location>
        <position position="226"/>
    </location>
</feature>
<evidence type="ECO:0000256" key="6">
    <source>
        <dbReference type="ARBA" id="ARBA00022759"/>
    </source>
</evidence>
<evidence type="ECO:0000313" key="9">
    <source>
        <dbReference type="EMBL" id="POS81906.1"/>
    </source>
</evidence>
<dbReference type="Proteomes" id="UP000237438">
    <property type="component" value="Unassembled WGS sequence"/>
</dbReference>
<keyword evidence="6" id="KW-0255">Endonuclease</keyword>